<keyword evidence="2" id="KW-0238">DNA-binding</keyword>
<evidence type="ECO:0008006" key="8">
    <source>
        <dbReference type="Google" id="ProtNLM"/>
    </source>
</evidence>
<dbReference type="CDD" id="cd05013">
    <property type="entry name" value="SIS_RpiR"/>
    <property type="match status" value="1"/>
</dbReference>
<protein>
    <recommendedName>
        <fullName evidence="8">MurR/RpiR family transcriptional regulator</fullName>
    </recommendedName>
</protein>
<dbReference type="InterPro" id="IPR001347">
    <property type="entry name" value="SIS_dom"/>
</dbReference>
<organism evidence="7">
    <name type="scientific">bioreactor metagenome</name>
    <dbReference type="NCBI Taxonomy" id="1076179"/>
    <lineage>
        <taxon>unclassified sequences</taxon>
        <taxon>metagenomes</taxon>
        <taxon>ecological metagenomes</taxon>
    </lineage>
</organism>
<dbReference type="InterPro" id="IPR000281">
    <property type="entry name" value="HTH_RpiR"/>
</dbReference>
<evidence type="ECO:0000259" key="5">
    <source>
        <dbReference type="PROSITE" id="PS51071"/>
    </source>
</evidence>
<proteinExistence type="predicted"/>
<keyword evidence="1" id="KW-0805">Transcription regulation</keyword>
<dbReference type="EMBL" id="VSSQ01000623">
    <property type="protein sequence ID" value="MPL98696.1"/>
    <property type="molecule type" value="Genomic_DNA"/>
</dbReference>
<dbReference type="GO" id="GO:0003677">
    <property type="term" value="F:DNA binding"/>
    <property type="evidence" value="ECO:0007669"/>
    <property type="project" value="UniProtKB-KW"/>
</dbReference>
<dbReference type="InterPro" id="IPR035472">
    <property type="entry name" value="RpiR-like_SIS"/>
</dbReference>
<dbReference type="AlphaFoldDB" id="A0A644W5B0"/>
<dbReference type="GO" id="GO:0003700">
    <property type="term" value="F:DNA-binding transcription factor activity"/>
    <property type="evidence" value="ECO:0007669"/>
    <property type="project" value="InterPro"/>
</dbReference>
<dbReference type="PANTHER" id="PTHR30514:SF18">
    <property type="entry name" value="RPIR-FAMILY TRANSCRIPTIONAL REGULATOR"/>
    <property type="match status" value="1"/>
</dbReference>
<reference evidence="7" key="1">
    <citation type="submission" date="2019-08" db="EMBL/GenBank/DDBJ databases">
        <authorList>
            <person name="Kucharzyk K."/>
            <person name="Murdoch R.W."/>
            <person name="Higgins S."/>
            <person name="Loffler F."/>
        </authorList>
    </citation>
    <scope>NUCLEOTIDE SEQUENCE</scope>
</reference>
<dbReference type="Gene3D" id="3.40.50.10490">
    <property type="entry name" value="Glucose-6-phosphate isomerase like protein, domain 1"/>
    <property type="match status" value="1"/>
</dbReference>
<evidence type="ECO:0000256" key="3">
    <source>
        <dbReference type="ARBA" id="ARBA00023163"/>
    </source>
</evidence>
<dbReference type="PROSITE" id="PS51464">
    <property type="entry name" value="SIS"/>
    <property type="match status" value="1"/>
</dbReference>
<dbReference type="Pfam" id="PF01418">
    <property type="entry name" value="HTH_6"/>
    <property type="match status" value="1"/>
</dbReference>
<dbReference type="GO" id="GO:0097367">
    <property type="term" value="F:carbohydrate derivative binding"/>
    <property type="evidence" value="ECO:0007669"/>
    <property type="project" value="InterPro"/>
</dbReference>
<keyword evidence="4" id="KW-1133">Transmembrane helix</keyword>
<comment type="caution">
    <text evidence="7">The sequence shown here is derived from an EMBL/GenBank/DDBJ whole genome shotgun (WGS) entry which is preliminary data.</text>
</comment>
<evidence type="ECO:0000313" key="7">
    <source>
        <dbReference type="EMBL" id="MPL98696.1"/>
    </source>
</evidence>
<dbReference type="InterPro" id="IPR047640">
    <property type="entry name" value="RpiR-like"/>
</dbReference>
<name>A0A644W5B0_9ZZZZ</name>
<feature type="domain" description="SIS" evidence="6">
    <location>
        <begin position="123"/>
        <end position="268"/>
    </location>
</feature>
<dbReference type="Pfam" id="PF01380">
    <property type="entry name" value="SIS"/>
    <property type="match status" value="1"/>
</dbReference>
<dbReference type="Gene3D" id="1.10.10.10">
    <property type="entry name" value="Winged helix-like DNA-binding domain superfamily/Winged helix DNA-binding domain"/>
    <property type="match status" value="1"/>
</dbReference>
<dbReference type="InterPro" id="IPR046348">
    <property type="entry name" value="SIS_dom_sf"/>
</dbReference>
<gene>
    <name evidence="7" type="ORF">SDC9_44903</name>
</gene>
<keyword evidence="4" id="KW-0812">Transmembrane</keyword>
<feature type="transmembrane region" description="Helical" evidence="4">
    <location>
        <begin position="235"/>
        <end position="254"/>
    </location>
</feature>
<keyword evidence="3" id="KW-0804">Transcription</keyword>
<evidence type="ECO:0000256" key="4">
    <source>
        <dbReference type="SAM" id="Phobius"/>
    </source>
</evidence>
<dbReference type="PANTHER" id="PTHR30514">
    <property type="entry name" value="GLUCOKINASE"/>
    <property type="match status" value="1"/>
</dbReference>
<evidence type="ECO:0000256" key="2">
    <source>
        <dbReference type="ARBA" id="ARBA00023125"/>
    </source>
</evidence>
<evidence type="ECO:0000256" key="1">
    <source>
        <dbReference type="ARBA" id="ARBA00023015"/>
    </source>
</evidence>
<keyword evidence="4" id="KW-0472">Membrane</keyword>
<dbReference type="PROSITE" id="PS51071">
    <property type="entry name" value="HTH_RPIR"/>
    <property type="match status" value="1"/>
</dbReference>
<dbReference type="InterPro" id="IPR009057">
    <property type="entry name" value="Homeodomain-like_sf"/>
</dbReference>
<sequence>MHILDTIRQKQPALSKMHKLLADFVLKNFVDVSFMSITEFGEKTNVSPATITRFVRALGYKNYIEFQANMNQMVKREMEPTTEFKFNMRYVSSNSVLFDQIQDAKSDLDELYSKELNEALEASSKVLSKAKRIYILGSRTTFAVAYYCYFSLNRIMENVCLIENRNDDISISLQYVTKDDVLLAITYPKYTAFTLKVVKFFKDQGCQIVGITDRYTSPLTQYANHLLIVKNMLKIYFVTTFTIINALIILIGRYNPQAHIDMFDEENEITRRLGVYVTEEKASDKD</sequence>
<dbReference type="SUPFAM" id="SSF53697">
    <property type="entry name" value="SIS domain"/>
    <property type="match status" value="1"/>
</dbReference>
<evidence type="ECO:0000259" key="6">
    <source>
        <dbReference type="PROSITE" id="PS51464"/>
    </source>
</evidence>
<feature type="domain" description="HTH rpiR-type" evidence="5">
    <location>
        <begin position="1"/>
        <end position="77"/>
    </location>
</feature>
<dbReference type="GO" id="GO:1901135">
    <property type="term" value="P:carbohydrate derivative metabolic process"/>
    <property type="evidence" value="ECO:0007669"/>
    <property type="project" value="InterPro"/>
</dbReference>
<dbReference type="InterPro" id="IPR036388">
    <property type="entry name" value="WH-like_DNA-bd_sf"/>
</dbReference>
<dbReference type="SUPFAM" id="SSF46689">
    <property type="entry name" value="Homeodomain-like"/>
    <property type="match status" value="1"/>
</dbReference>
<accession>A0A644W5B0</accession>